<dbReference type="OrthoDB" id="10643430at2759"/>
<evidence type="ECO:0000313" key="2">
    <source>
        <dbReference type="Proteomes" id="UP000018201"/>
    </source>
</evidence>
<dbReference type="Proteomes" id="UP000018201">
    <property type="component" value="Unassembled WGS sequence"/>
</dbReference>
<evidence type="ECO:0000313" key="1">
    <source>
        <dbReference type="EMBL" id="CDI86967.1"/>
    </source>
</evidence>
<dbReference type="EMBL" id="HG696423">
    <property type="protein sequence ID" value="CDI86967.1"/>
    <property type="molecule type" value="Genomic_DNA"/>
</dbReference>
<protein>
    <submittedName>
        <fullName evidence="1">Uncharacterized protein</fullName>
    </submittedName>
</protein>
<dbReference type="VEuPathDB" id="ToxoDB:EPH_0071470"/>
<sequence length="113" mass="11606">MSLSRVREEVARLVVTAIVGFDRDELLQQQQQEQQQTNGVFIKGQIEGETAAAAADTAAAATAAAAAAAAAGRCSCGCDPTATSEQLRLYIQQQAATALRPLAAGESPTAADT</sequence>
<gene>
    <name evidence="1" type="ORF">EPH_0071470</name>
</gene>
<reference evidence="1" key="1">
    <citation type="submission" date="2013-10" db="EMBL/GenBank/DDBJ databases">
        <title>Genomic analysis of the causative agents of coccidiosis in chickens.</title>
        <authorList>
            <person name="Reid A.J."/>
            <person name="Blake D."/>
            <person name="Billington K."/>
            <person name="Browne H."/>
            <person name="Dunn M."/>
            <person name="Hung S."/>
            <person name="Kawahara F."/>
            <person name="Miranda-Saavedra D."/>
            <person name="Mourier T."/>
            <person name="Nagra H."/>
            <person name="Otto T.D."/>
            <person name="Rawlings N."/>
            <person name="Sanchez A."/>
            <person name="Sanders M."/>
            <person name="Subramaniam C."/>
            <person name="Tay Y."/>
            <person name="Dear P."/>
            <person name="Doerig C."/>
            <person name="Gruber A."/>
            <person name="Parkinson J."/>
            <person name="Shirley M."/>
            <person name="Wan K.L."/>
            <person name="Berriman M."/>
            <person name="Tomley F."/>
            <person name="Pain A."/>
        </authorList>
    </citation>
    <scope>NUCLEOTIDE SEQUENCE [LARGE SCALE GENOMIC DNA]</scope>
    <source>
        <strain evidence="1">Houghton</strain>
    </source>
</reference>
<proteinExistence type="predicted"/>
<keyword evidence="2" id="KW-1185">Reference proteome</keyword>
<accession>U6H4Z5</accession>
<dbReference type="AlphaFoldDB" id="U6H4Z5"/>
<name>U6H4Z5_9EIME</name>
<organism evidence="1 2">
    <name type="scientific">Eimeria praecox</name>
    <dbReference type="NCBI Taxonomy" id="51316"/>
    <lineage>
        <taxon>Eukaryota</taxon>
        <taxon>Sar</taxon>
        <taxon>Alveolata</taxon>
        <taxon>Apicomplexa</taxon>
        <taxon>Conoidasida</taxon>
        <taxon>Coccidia</taxon>
        <taxon>Eucoccidiorida</taxon>
        <taxon>Eimeriorina</taxon>
        <taxon>Eimeriidae</taxon>
        <taxon>Eimeria</taxon>
    </lineage>
</organism>
<reference evidence="1" key="2">
    <citation type="submission" date="2013-10" db="EMBL/GenBank/DDBJ databases">
        <authorList>
            <person name="Aslett M."/>
        </authorList>
    </citation>
    <scope>NUCLEOTIDE SEQUENCE [LARGE SCALE GENOMIC DNA]</scope>
    <source>
        <strain evidence="1">Houghton</strain>
    </source>
</reference>